<dbReference type="SUPFAM" id="SSF53448">
    <property type="entry name" value="Nucleotide-diphospho-sugar transferases"/>
    <property type="match status" value="1"/>
</dbReference>
<dbReference type="KEGG" id="srub:C2R22_15440"/>
<evidence type="ECO:0000313" key="2">
    <source>
        <dbReference type="EMBL" id="AUV82860.1"/>
    </source>
</evidence>
<dbReference type="PANTHER" id="PTHR22916">
    <property type="entry name" value="GLYCOSYLTRANSFERASE"/>
    <property type="match status" value="1"/>
</dbReference>
<dbReference type="Proteomes" id="UP000236584">
    <property type="component" value="Chromosome"/>
</dbReference>
<sequence>MTTVSVVVPTYNCADVLPRTIESVLAQTLSDLELIVVDDASTDETESVVSGYDDPRIRYVRHPTNRGGSAARNTGIANARGTYVAFLDADDEWYPRKLERQVDCLTSRGDEWVAAYCGFDRIRNGRLSGLRGLIATRVGGRENTRKEGGAELVADSLLLRGFSTGGMSTLVVERVVVDAMDGFDESFQRRQDWEFRTRLLKRGKLAYVDEILVRKHGSGKPSAETVERASLHFLDTFAADVATLEQRGHVVVGRHLFEVAVRHYADGNFRRGTSYLRRSHVTSVRQCLSLGFGLTLGVRTTLRRLARRTLRGASSIRPDPR</sequence>
<organism evidence="2 3">
    <name type="scientific">Salinigranum rubrum</name>
    <dbReference type="NCBI Taxonomy" id="755307"/>
    <lineage>
        <taxon>Archaea</taxon>
        <taxon>Methanobacteriati</taxon>
        <taxon>Methanobacteriota</taxon>
        <taxon>Stenosarchaea group</taxon>
        <taxon>Halobacteria</taxon>
        <taxon>Halobacteriales</taxon>
        <taxon>Haloferacaceae</taxon>
        <taxon>Salinigranum</taxon>
    </lineage>
</organism>
<dbReference type="CDD" id="cd00761">
    <property type="entry name" value="Glyco_tranf_GTA_type"/>
    <property type="match status" value="1"/>
</dbReference>
<gene>
    <name evidence="2" type="ORF">C2R22_15440</name>
</gene>
<protein>
    <submittedName>
        <fullName evidence="2">Glycosyl transferase family 2</fullName>
    </submittedName>
</protein>
<dbReference type="GO" id="GO:0016758">
    <property type="term" value="F:hexosyltransferase activity"/>
    <property type="evidence" value="ECO:0007669"/>
    <property type="project" value="UniProtKB-ARBA"/>
</dbReference>
<dbReference type="InterPro" id="IPR001173">
    <property type="entry name" value="Glyco_trans_2-like"/>
</dbReference>
<dbReference type="EMBL" id="CP026309">
    <property type="protein sequence ID" value="AUV82860.1"/>
    <property type="molecule type" value="Genomic_DNA"/>
</dbReference>
<keyword evidence="2" id="KW-0808">Transferase</keyword>
<dbReference type="AlphaFoldDB" id="A0A2I8VLQ1"/>
<dbReference type="InterPro" id="IPR029044">
    <property type="entry name" value="Nucleotide-diphossugar_trans"/>
</dbReference>
<dbReference type="GeneID" id="35593514"/>
<reference evidence="2 3" key="1">
    <citation type="submission" date="2018-01" db="EMBL/GenBank/DDBJ databases">
        <title>Complete genome sequence of Salinigranum rubrum GX10T, an extremely halophilic archaeon isolated from a marine solar saltern.</title>
        <authorList>
            <person name="Han S."/>
        </authorList>
    </citation>
    <scope>NUCLEOTIDE SEQUENCE [LARGE SCALE GENOMIC DNA]</scope>
    <source>
        <strain evidence="2 3">GX10</strain>
    </source>
</reference>
<dbReference type="Pfam" id="PF00535">
    <property type="entry name" value="Glycos_transf_2"/>
    <property type="match status" value="1"/>
</dbReference>
<keyword evidence="3" id="KW-1185">Reference proteome</keyword>
<dbReference type="RefSeq" id="WP_103426549.1">
    <property type="nucleotide sequence ID" value="NZ_CP026309.1"/>
</dbReference>
<evidence type="ECO:0000259" key="1">
    <source>
        <dbReference type="Pfam" id="PF00535"/>
    </source>
</evidence>
<evidence type="ECO:0000313" key="3">
    <source>
        <dbReference type="Proteomes" id="UP000236584"/>
    </source>
</evidence>
<dbReference type="OrthoDB" id="46222at2157"/>
<accession>A0A2I8VLQ1</accession>
<name>A0A2I8VLQ1_9EURY</name>
<dbReference type="PANTHER" id="PTHR22916:SF3">
    <property type="entry name" value="UDP-GLCNAC:BETAGAL BETA-1,3-N-ACETYLGLUCOSAMINYLTRANSFERASE-LIKE PROTEIN 1"/>
    <property type="match status" value="1"/>
</dbReference>
<feature type="domain" description="Glycosyltransferase 2-like" evidence="1">
    <location>
        <begin position="5"/>
        <end position="110"/>
    </location>
</feature>
<proteinExistence type="predicted"/>
<dbReference type="Gene3D" id="3.90.550.10">
    <property type="entry name" value="Spore Coat Polysaccharide Biosynthesis Protein SpsA, Chain A"/>
    <property type="match status" value="1"/>
</dbReference>